<accession>A0A1X0DDA3</accession>
<evidence type="ECO:0000313" key="2">
    <source>
        <dbReference type="EMBL" id="ORA70371.1"/>
    </source>
</evidence>
<dbReference type="PANTHER" id="PTHR34406">
    <property type="entry name" value="PROTEIN YCEI"/>
    <property type="match status" value="1"/>
</dbReference>
<gene>
    <name evidence="2" type="ORF">BST26_11085</name>
</gene>
<dbReference type="AlphaFoldDB" id="A0A1X0DDA3"/>
<dbReference type="SUPFAM" id="SSF101874">
    <property type="entry name" value="YceI-like"/>
    <property type="match status" value="1"/>
</dbReference>
<dbReference type="Pfam" id="PF04264">
    <property type="entry name" value="YceI"/>
    <property type="match status" value="1"/>
</dbReference>
<comment type="similarity">
    <text evidence="1">Belongs to the UPF0312 family.</text>
</comment>
<name>A0A1X0DDA3_9MYCO</name>
<evidence type="ECO:0000256" key="1">
    <source>
        <dbReference type="ARBA" id="ARBA00008812"/>
    </source>
</evidence>
<keyword evidence="3" id="KW-1185">Reference proteome</keyword>
<dbReference type="OrthoDB" id="3724977at2"/>
<organism evidence="2 3">
    <name type="scientific">Mycolicibacterium insubricum</name>
    <dbReference type="NCBI Taxonomy" id="444597"/>
    <lineage>
        <taxon>Bacteria</taxon>
        <taxon>Bacillati</taxon>
        <taxon>Actinomycetota</taxon>
        <taxon>Actinomycetes</taxon>
        <taxon>Mycobacteriales</taxon>
        <taxon>Mycobacteriaceae</taxon>
        <taxon>Mycolicibacterium</taxon>
    </lineage>
</organism>
<dbReference type="GO" id="GO:0032259">
    <property type="term" value="P:methylation"/>
    <property type="evidence" value="ECO:0007669"/>
    <property type="project" value="UniProtKB-KW"/>
</dbReference>
<protein>
    <submittedName>
        <fullName evidence="2">S-adenosyl-L-methionine-dependent methyltransferase</fullName>
    </submittedName>
</protein>
<dbReference type="GO" id="GO:0008168">
    <property type="term" value="F:methyltransferase activity"/>
    <property type="evidence" value="ECO:0007669"/>
    <property type="project" value="UniProtKB-KW"/>
</dbReference>
<dbReference type="PANTHER" id="PTHR34406:SF1">
    <property type="entry name" value="PROTEIN YCEI"/>
    <property type="match status" value="1"/>
</dbReference>
<dbReference type="InterPro" id="IPR036761">
    <property type="entry name" value="TTHA0802/YceI-like_sf"/>
</dbReference>
<keyword evidence="2" id="KW-0489">Methyltransferase</keyword>
<dbReference type="SMART" id="SM00867">
    <property type="entry name" value="YceI"/>
    <property type="match status" value="1"/>
</dbReference>
<evidence type="ECO:0000313" key="3">
    <source>
        <dbReference type="Proteomes" id="UP000192801"/>
    </source>
</evidence>
<dbReference type="InterPro" id="IPR007372">
    <property type="entry name" value="Lipid/polyisoprenoid-bd_YceI"/>
</dbReference>
<dbReference type="EMBL" id="MVHS01000022">
    <property type="protein sequence ID" value="ORA70371.1"/>
    <property type="molecule type" value="Genomic_DNA"/>
</dbReference>
<dbReference type="Gene3D" id="2.40.128.110">
    <property type="entry name" value="Lipid/polyisoprenoid-binding, YceI-like"/>
    <property type="match status" value="1"/>
</dbReference>
<sequence>MSTDTWKLGPDDGTLTIHTGVGGRAARMGHRLTIAMNSWQIDVDWADGAPARVALGVDVDSLTVVTGEGGVTPLSGPEKVVVRSNALKVLDAGKFPRIEYVAEDITAVDGGYRLNGTLTLHGVAKPVEVDVTVTEDGDNWQLASRTELAQTDFRLKPFSMFVGSLKVADVVTVAADVTHAKHGG</sequence>
<keyword evidence="2" id="KW-0808">Transferase</keyword>
<dbReference type="Proteomes" id="UP000192801">
    <property type="component" value="Unassembled WGS sequence"/>
</dbReference>
<comment type="caution">
    <text evidence="2">The sequence shown here is derived from an EMBL/GenBank/DDBJ whole genome shotgun (WGS) entry which is preliminary data.</text>
</comment>
<dbReference type="STRING" id="444597.BST26_11085"/>
<proteinExistence type="inferred from homology"/>
<reference evidence="2 3" key="1">
    <citation type="submission" date="2016-12" db="EMBL/GenBank/DDBJ databases">
        <title>The new phylogeny of genus Mycobacterium.</title>
        <authorList>
            <person name="Tortoli E."/>
            <person name="Trovato A."/>
            <person name="Cirillo D.M."/>
        </authorList>
    </citation>
    <scope>NUCLEOTIDE SEQUENCE [LARGE SCALE GENOMIC DNA]</scope>
    <source>
        <strain evidence="2 3">DSM 45130</strain>
    </source>
</reference>
<dbReference type="RefSeq" id="WP_083030965.1">
    <property type="nucleotide sequence ID" value="NZ_AP022618.1"/>
</dbReference>